<organism evidence="2">
    <name type="scientific">Oryza sativa subsp. japonica</name>
    <name type="common">Rice</name>
    <dbReference type="NCBI Taxonomy" id="39947"/>
    <lineage>
        <taxon>Eukaryota</taxon>
        <taxon>Viridiplantae</taxon>
        <taxon>Streptophyta</taxon>
        <taxon>Embryophyta</taxon>
        <taxon>Tracheophyta</taxon>
        <taxon>Spermatophyta</taxon>
        <taxon>Magnoliopsida</taxon>
        <taxon>Liliopsida</taxon>
        <taxon>Poales</taxon>
        <taxon>Poaceae</taxon>
        <taxon>BOP clade</taxon>
        <taxon>Oryzoideae</taxon>
        <taxon>Oryzeae</taxon>
        <taxon>Oryzinae</taxon>
        <taxon>Oryza</taxon>
        <taxon>Oryza sativa</taxon>
    </lineage>
</organism>
<proteinExistence type="predicted"/>
<protein>
    <submittedName>
        <fullName evidence="2">Uncharacterized protein</fullName>
    </submittedName>
</protein>
<sequence length="456" mass="48175">MERDKGGRRIQPLQARVHPAYDYSGPDDVTRISQRGLDSATVAQRVCQVMISLPSKAAEILAPLCEQGGTERATAINALPLTDTIGPLVDHQASALLKEKVSKEASDVAAAGGSRTSKQKRWATTVTGTGSRRKVSGSEERADSYFTISLRTRATSLQPREEDWASSTSLAHSRGEVATSTTTAAAVLTATAVIGDAPVAAEPAPDVVIALLAPLPPAAIEPLTLTQMMAEMKRLLDVGARGWLGFTSLHQKAGACGVEAKILEHPDETSVTSSLFTLAQAMELGRRCHKPPHLRQPYSVGDDDGNGGRRAAVGIGEDGVGVVDEAEGDIGARVGVGLLPEEEGEAAVGVGDGSVVGRVGGRGKLDDSERVGVDQGEDRLGSEEDVGDGEELVGTREGRVHLHRALCEPLAPDELPRREELPHDLQSPLRLHPPGRDATSAAAAGRLHLRRRRSPW</sequence>
<reference evidence="2" key="2">
    <citation type="submission" date="2005-04" db="EMBL/GenBank/DDBJ databases">
        <authorList>
            <person name="Buell C.R."/>
            <person name="Wing R.A."/>
            <person name="McCombie W.A."/>
            <person name="Ouyang S."/>
        </authorList>
    </citation>
    <scope>NUCLEOTIDE SEQUENCE</scope>
</reference>
<evidence type="ECO:0000256" key="1">
    <source>
        <dbReference type="SAM" id="MobiDB-lite"/>
    </source>
</evidence>
<dbReference type="PANTHER" id="PTHR33026">
    <property type="entry name" value="OS06G0360600 PROTEIN"/>
    <property type="match status" value="1"/>
</dbReference>
<evidence type="ECO:0000313" key="2">
    <source>
        <dbReference type="EMBL" id="ABA94662.1"/>
    </source>
</evidence>
<dbReference type="EMBL" id="DP000010">
    <property type="protein sequence ID" value="ABA94662.1"/>
    <property type="molecule type" value="Genomic_DNA"/>
</dbReference>
<feature type="region of interest" description="Disordered" evidence="1">
    <location>
        <begin position="359"/>
        <end position="393"/>
    </location>
</feature>
<feature type="compositionally biased region" description="Basic and acidic residues" evidence="1">
    <location>
        <begin position="414"/>
        <end position="423"/>
    </location>
</feature>
<accession>Q2R1H6</accession>
<dbReference type="AlphaFoldDB" id="Q2R1H6"/>
<reference evidence="2" key="1">
    <citation type="journal article" date="2005" name="BMC Biol.">
        <title>The sequence of rice chromosomes 11 and 12, rich in disease resistance genes and recent gene duplications.</title>
        <authorList>
            <consortium name="The rice chromosomes 11 and 12 sequencing consortia"/>
        </authorList>
    </citation>
    <scope>NUCLEOTIDE SEQUENCE [LARGE SCALE GENOMIC DNA]</scope>
</reference>
<feature type="region of interest" description="Disordered" evidence="1">
    <location>
        <begin position="409"/>
        <end position="456"/>
    </location>
</feature>
<gene>
    <name evidence="2" type="ordered locus">LOC_Os11g39150</name>
</gene>
<feature type="region of interest" description="Disordered" evidence="1">
    <location>
        <begin position="108"/>
        <end position="138"/>
    </location>
</feature>
<dbReference type="PANTHER" id="PTHR33026:SF7">
    <property type="entry name" value="OS03G0100275 PROTEIN"/>
    <property type="match status" value="1"/>
</dbReference>
<name>Q2R1H6_ORYSJ</name>
<feature type="compositionally biased region" description="Basic and acidic residues" evidence="1">
    <location>
        <begin position="363"/>
        <end position="382"/>
    </location>
</feature>
<feature type="compositionally biased region" description="Basic residues" evidence="1">
    <location>
        <begin position="447"/>
        <end position="456"/>
    </location>
</feature>
<reference evidence="2" key="3">
    <citation type="submission" date="2006-01" db="EMBL/GenBank/DDBJ databases">
        <authorList>
            <person name="Buell R."/>
        </authorList>
    </citation>
    <scope>NUCLEOTIDE SEQUENCE</scope>
</reference>